<dbReference type="RefSeq" id="WP_278277315.1">
    <property type="nucleotide sequence ID" value="NZ_FRCP01000023.1"/>
</dbReference>
<organism evidence="1 2">
    <name type="scientific">Anaerosporobacter mobilis DSM 15930</name>
    <dbReference type="NCBI Taxonomy" id="1120996"/>
    <lineage>
        <taxon>Bacteria</taxon>
        <taxon>Bacillati</taxon>
        <taxon>Bacillota</taxon>
        <taxon>Clostridia</taxon>
        <taxon>Lachnospirales</taxon>
        <taxon>Lachnospiraceae</taxon>
        <taxon>Anaerosporobacter</taxon>
    </lineage>
</organism>
<name>A0A1M7MY37_9FIRM</name>
<reference evidence="1 2" key="1">
    <citation type="submission" date="2016-11" db="EMBL/GenBank/DDBJ databases">
        <authorList>
            <person name="Jaros S."/>
            <person name="Januszkiewicz K."/>
            <person name="Wedrychowicz H."/>
        </authorList>
    </citation>
    <scope>NUCLEOTIDE SEQUENCE [LARGE SCALE GENOMIC DNA]</scope>
    <source>
        <strain evidence="1 2">DSM 15930</strain>
    </source>
</reference>
<dbReference type="AlphaFoldDB" id="A0A1M7MY37"/>
<accession>A0A1M7MY37</accession>
<sequence>MIKTELWNGYQNRFVEKDGEWWQLQKMWLSIIEVRWAWYE</sequence>
<gene>
    <name evidence="1" type="ORF">SAMN02746066_04112</name>
</gene>
<proteinExistence type="predicted"/>
<dbReference type="STRING" id="1120996.SAMN02746066_04112"/>
<evidence type="ECO:0000313" key="2">
    <source>
        <dbReference type="Proteomes" id="UP000184038"/>
    </source>
</evidence>
<dbReference type="EMBL" id="FRCP01000023">
    <property type="protein sequence ID" value="SHM96098.1"/>
    <property type="molecule type" value="Genomic_DNA"/>
</dbReference>
<evidence type="ECO:0000313" key="1">
    <source>
        <dbReference type="EMBL" id="SHM96098.1"/>
    </source>
</evidence>
<keyword evidence="2" id="KW-1185">Reference proteome</keyword>
<protein>
    <submittedName>
        <fullName evidence="1">Uncharacterized protein</fullName>
    </submittedName>
</protein>
<dbReference type="Proteomes" id="UP000184038">
    <property type="component" value="Unassembled WGS sequence"/>
</dbReference>